<dbReference type="Gene3D" id="3.60.10.10">
    <property type="entry name" value="Endonuclease/exonuclease/phosphatase"/>
    <property type="match status" value="1"/>
</dbReference>
<protein>
    <submittedName>
        <fullName evidence="2">Uncharacterized protein</fullName>
    </submittedName>
</protein>
<organism evidence="2 3">
    <name type="scientific">Pseudolycoriella hygida</name>
    <dbReference type="NCBI Taxonomy" id="35572"/>
    <lineage>
        <taxon>Eukaryota</taxon>
        <taxon>Metazoa</taxon>
        <taxon>Ecdysozoa</taxon>
        <taxon>Arthropoda</taxon>
        <taxon>Hexapoda</taxon>
        <taxon>Insecta</taxon>
        <taxon>Pterygota</taxon>
        <taxon>Neoptera</taxon>
        <taxon>Endopterygota</taxon>
        <taxon>Diptera</taxon>
        <taxon>Nematocera</taxon>
        <taxon>Sciaroidea</taxon>
        <taxon>Sciaridae</taxon>
        <taxon>Pseudolycoriella</taxon>
    </lineage>
</organism>
<dbReference type="SUPFAM" id="SSF56219">
    <property type="entry name" value="DNase I-like"/>
    <property type="match status" value="1"/>
</dbReference>
<proteinExistence type="predicted"/>
<accession>A0A9Q0NC50</accession>
<feature type="compositionally biased region" description="Polar residues" evidence="1">
    <location>
        <begin position="357"/>
        <end position="379"/>
    </location>
</feature>
<dbReference type="EMBL" id="WJQU01000001">
    <property type="protein sequence ID" value="KAJ6647595.1"/>
    <property type="molecule type" value="Genomic_DNA"/>
</dbReference>
<evidence type="ECO:0000313" key="2">
    <source>
        <dbReference type="EMBL" id="KAJ6647595.1"/>
    </source>
</evidence>
<dbReference type="AlphaFoldDB" id="A0A9Q0NC50"/>
<comment type="caution">
    <text evidence="2">The sequence shown here is derived from an EMBL/GenBank/DDBJ whole genome shotgun (WGS) entry which is preliminary data.</text>
</comment>
<dbReference type="OrthoDB" id="409048at2759"/>
<dbReference type="InterPro" id="IPR036691">
    <property type="entry name" value="Endo/exonu/phosph_ase_sf"/>
</dbReference>
<sequence>MKYNSLISAPIYYIVLQDINTHINNKRSHHKAITCYNPKKAFEQLANHKSCIEISGNQLRCSKVRQGGMWGDETKLNNFCKRQMTTGTYTYPLMYLYTNAGNWISKHNTYDKIRINLKLSDLIRTSRTVKQVIVFLIKKTKFIKYYAKLSTTIANRINNKNRISIGRTVTICQLNIEGSSQEKSEFLSKLADENEVHVIAIQETHIGDGTEYHTRGLVPGFTVAAYINSRVYGVATYIREDFTDYNLLQNVVKQDSHLVEWLLTFHCLAQCTDLTDVFKLIINILATAASTKRNDKPSALTRRIDEQNGLTKTKSRNFQTNLYDQLTQAITISSMLQSFFFAKKVNLTLNKAFDWESNSPSRRGQNSMEAGLGNPQTVIETDPASRKTDLACQYI</sequence>
<name>A0A9Q0NC50_9DIPT</name>
<keyword evidence="3" id="KW-1185">Reference proteome</keyword>
<reference evidence="2" key="1">
    <citation type="submission" date="2022-07" db="EMBL/GenBank/DDBJ databases">
        <authorList>
            <person name="Trinca V."/>
            <person name="Uliana J.V.C."/>
            <person name="Torres T.T."/>
            <person name="Ward R.J."/>
            <person name="Monesi N."/>
        </authorList>
    </citation>
    <scope>NUCLEOTIDE SEQUENCE</scope>
    <source>
        <strain evidence="2">HSMRA1968</strain>
        <tissue evidence="2">Whole embryos</tissue>
    </source>
</reference>
<gene>
    <name evidence="2" type="ORF">Bhyg_02818</name>
</gene>
<evidence type="ECO:0000313" key="3">
    <source>
        <dbReference type="Proteomes" id="UP001151699"/>
    </source>
</evidence>
<evidence type="ECO:0000256" key="1">
    <source>
        <dbReference type="SAM" id="MobiDB-lite"/>
    </source>
</evidence>
<feature type="region of interest" description="Disordered" evidence="1">
    <location>
        <begin position="357"/>
        <end position="383"/>
    </location>
</feature>
<dbReference type="Proteomes" id="UP001151699">
    <property type="component" value="Chromosome A"/>
</dbReference>